<name>A0AAU2VJ30_9ACTN</name>
<dbReference type="SUPFAM" id="SSF52283">
    <property type="entry name" value="Formate/glycerate dehydrogenase catalytic domain-like"/>
    <property type="match status" value="1"/>
</dbReference>
<dbReference type="GO" id="GO:0030267">
    <property type="term" value="F:glyoxylate reductase (NADPH) activity"/>
    <property type="evidence" value="ECO:0007669"/>
    <property type="project" value="TreeGrafter"/>
</dbReference>
<dbReference type="InterPro" id="IPR006140">
    <property type="entry name" value="D-isomer_DH_NAD-bd"/>
</dbReference>
<reference evidence="4" key="1">
    <citation type="submission" date="2022-10" db="EMBL/GenBank/DDBJ databases">
        <title>The complete genomes of actinobacterial strains from the NBC collection.</title>
        <authorList>
            <person name="Joergensen T.S."/>
            <person name="Alvarez Arevalo M."/>
            <person name="Sterndorff E.B."/>
            <person name="Faurdal D."/>
            <person name="Vuksanovic O."/>
            <person name="Mourched A.-S."/>
            <person name="Charusanti P."/>
            <person name="Shaw S."/>
            <person name="Blin K."/>
            <person name="Weber T."/>
        </authorList>
    </citation>
    <scope>NUCLEOTIDE SEQUENCE</scope>
    <source>
        <strain evidence="4">NBC_00008</strain>
    </source>
</reference>
<evidence type="ECO:0000313" key="4">
    <source>
        <dbReference type="EMBL" id="WTW67322.1"/>
    </source>
</evidence>
<dbReference type="PROSITE" id="PS00670">
    <property type="entry name" value="D_2_HYDROXYACID_DH_2"/>
    <property type="match status" value="1"/>
</dbReference>
<evidence type="ECO:0000256" key="1">
    <source>
        <dbReference type="ARBA" id="ARBA00023002"/>
    </source>
</evidence>
<proteinExistence type="predicted"/>
<keyword evidence="1" id="KW-0560">Oxidoreductase</keyword>
<dbReference type="Gene3D" id="3.40.50.720">
    <property type="entry name" value="NAD(P)-binding Rossmann-like Domain"/>
    <property type="match status" value="2"/>
</dbReference>
<keyword evidence="2" id="KW-0520">NAD</keyword>
<protein>
    <submittedName>
        <fullName evidence="4">Hydroxyacid dehydrogenase</fullName>
    </submittedName>
</protein>
<dbReference type="GO" id="GO:0016618">
    <property type="term" value="F:hydroxypyruvate reductase [NAD(P)H] activity"/>
    <property type="evidence" value="ECO:0007669"/>
    <property type="project" value="TreeGrafter"/>
</dbReference>
<accession>A0AAU2VJ30</accession>
<dbReference type="EMBL" id="CP108313">
    <property type="protein sequence ID" value="WTW67322.1"/>
    <property type="molecule type" value="Genomic_DNA"/>
</dbReference>
<sequence length="346" mass="37313">MPSTAVPTPAARRRPRAAVAMKPDAAAALLDAPSLDALSRVCDLAPLPVLDDFTTERARAVLADTELLVTGWGCPPLDEAALAAAPRLRAVAHTAGSVRGHITEACWDRGIEVSSAAAANALPVAEYTVAMILLSGKRALERARDYRAERHRGNWLATSPQVGNYGRTVGILSASLIGRRVIELLRPYDLRVLLHDPYVSEEEAAALGVRPVDLGELFASSDVVSVHTPLLPATRKLVSRELLMSMRPDGVLVNTARGAVVDQDALTDVLLQHRIRAVLDVTDPDTLPPEHPLWDCENALITPHLAGSQGNEWRRLVDLAVGESERWAAGDGFAHPVRRERLAFLA</sequence>
<dbReference type="CDD" id="cd12167">
    <property type="entry name" value="2-Hacid_dh_8"/>
    <property type="match status" value="1"/>
</dbReference>
<dbReference type="InterPro" id="IPR036291">
    <property type="entry name" value="NAD(P)-bd_dom_sf"/>
</dbReference>
<dbReference type="PROSITE" id="PS00671">
    <property type="entry name" value="D_2_HYDROXYACID_DH_3"/>
    <property type="match status" value="1"/>
</dbReference>
<dbReference type="PANTHER" id="PTHR10996:SF178">
    <property type="entry name" value="2-HYDROXYACID DEHYDROGENASE YGL185C-RELATED"/>
    <property type="match status" value="1"/>
</dbReference>
<gene>
    <name evidence="4" type="ORF">OG398_03025</name>
</gene>
<feature type="domain" description="D-isomer specific 2-hydroxyacid dehydrogenase NAD-binding" evidence="3">
    <location>
        <begin position="140"/>
        <end position="306"/>
    </location>
</feature>
<dbReference type="PANTHER" id="PTHR10996">
    <property type="entry name" value="2-HYDROXYACID DEHYDROGENASE-RELATED"/>
    <property type="match status" value="1"/>
</dbReference>
<dbReference type="GO" id="GO:0051287">
    <property type="term" value="F:NAD binding"/>
    <property type="evidence" value="ECO:0007669"/>
    <property type="project" value="InterPro"/>
</dbReference>
<dbReference type="AlphaFoldDB" id="A0AAU2VJ30"/>
<evidence type="ECO:0000259" key="3">
    <source>
        <dbReference type="Pfam" id="PF02826"/>
    </source>
</evidence>
<dbReference type="InterPro" id="IPR029753">
    <property type="entry name" value="D-isomer_DH_CS"/>
</dbReference>
<evidence type="ECO:0000256" key="2">
    <source>
        <dbReference type="ARBA" id="ARBA00023027"/>
    </source>
</evidence>
<dbReference type="Pfam" id="PF02826">
    <property type="entry name" value="2-Hacid_dh_C"/>
    <property type="match status" value="1"/>
</dbReference>
<organism evidence="4">
    <name type="scientific">Streptomyces sp. NBC_00008</name>
    <dbReference type="NCBI Taxonomy" id="2903610"/>
    <lineage>
        <taxon>Bacteria</taxon>
        <taxon>Bacillati</taxon>
        <taxon>Actinomycetota</taxon>
        <taxon>Actinomycetes</taxon>
        <taxon>Kitasatosporales</taxon>
        <taxon>Streptomycetaceae</taxon>
        <taxon>Streptomyces</taxon>
    </lineage>
</organism>
<dbReference type="GO" id="GO:0005829">
    <property type="term" value="C:cytosol"/>
    <property type="evidence" value="ECO:0007669"/>
    <property type="project" value="TreeGrafter"/>
</dbReference>
<dbReference type="InterPro" id="IPR050223">
    <property type="entry name" value="D-isomer_2-hydroxyacid_DH"/>
</dbReference>
<dbReference type="SUPFAM" id="SSF51735">
    <property type="entry name" value="NAD(P)-binding Rossmann-fold domains"/>
    <property type="match status" value="1"/>
</dbReference>